<dbReference type="EMBL" id="BMJJ01000007">
    <property type="protein sequence ID" value="GGD24582.1"/>
    <property type="molecule type" value="Genomic_DNA"/>
</dbReference>
<dbReference type="RefSeq" id="WP_188851974.1">
    <property type="nucleotide sequence ID" value="NZ_BMJJ01000007.1"/>
</dbReference>
<keyword evidence="3" id="KW-1185">Reference proteome</keyword>
<gene>
    <name evidence="2" type="ORF">GCM10011335_29390</name>
</gene>
<comment type="caution">
    <text evidence="2">The sequence shown here is derived from an EMBL/GenBank/DDBJ whole genome shotgun (WGS) entry which is preliminary data.</text>
</comment>
<reference evidence="2" key="1">
    <citation type="journal article" date="2014" name="Int. J. Syst. Evol. Microbiol.">
        <title>Complete genome sequence of Corynebacterium casei LMG S-19264T (=DSM 44701T), isolated from a smear-ripened cheese.</title>
        <authorList>
            <consortium name="US DOE Joint Genome Institute (JGI-PGF)"/>
            <person name="Walter F."/>
            <person name="Albersmeier A."/>
            <person name="Kalinowski J."/>
            <person name="Ruckert C."/>
        </authorList>
    </citation>
    <scope>NUCLEOTIDE SEQUENCE</scope>
    <source>
        <strain evidence="2">CGMCC 1.15493</strain>
    </source>
</reference>
<organism evidence="2 3">
    <name type="scientific">Aureimonas glaciei</name>
    <dbReference type="NCBI Taxonomy" id="1776957"/>
    <lineage>
        <taxon>Bacteria</taxon>
        <taxon>Pseudomonadati</taxon>
        <taxon>Pseudomonadota</taxon>
        <taxon>Alphaproteobacteria</taxon>
        <taxon>Hyphomicrobiales</taxon>
        <taxon>Aurantimonadaceae</taxon>
        <taxon>Aureimonas</taxon>
    </lineage>
</organism>
<feature type="coiled-coil region" evidence="1">
    <location>
        <begin position="63"/>
        <end position="150"/>
    </location>
</feature>
<name>A0A917DBT8_9HYPH</name>
<protein>
    <submittedName>
        <fullName evidence="2">Uncharacterized protein</fullName>
    </submittedName>
</protein>
<proteinExistence type="predicted"/>
<reference evidence="2" key="2">
    <citation type="submission" date="2020-09" db="EMBL/GenBank/DDBJ databases">
        <authorList>
            <person name="Sun Q."/>
            <person name="Zhou Y."/>
        </authorList>
    </citation>
    <scope>NUCLEOTIDE SEQUENCE</scope>
    <source>
        <strain evidence="2">CGMCC 1.15493</strain>
    </source>
</reference>
<dbReference type="AlphaFoldDB" id="A0A917DBT8"/>
<accession>A0A917DBT8</accession>
<dbReference type="Proteomes" id="UP000613160">
    <property type="component" value="Unassembled WGS sequence"/>
</dbReference>
<evidence type="ECO:0000313" key="2">
    <source>
        <dbReference type="EMBL" id="GGD24582.1"/>
    </source>
</evidence>
<keyword evidence="1" id="KW-0175">Coiled coil</keyword>
<evidence type="ECO:0000256" key="1">
    <source>
        <dbReference type="SAM" id="Coils"/>
    </source>
</evidence>
<evidence type="ECO:0000313" key="3">
    <source>
        <dbReference type="Proteomes" id="UP000613160"/>
    </source>
</evidence>
<sequence>MDHAINAVFERFKSTEDPAASITSMSDSRARSTFAQPSMALAAINGGAIPRTGVDGESALRMVEQAADLIKEYERRFVNIEADARSFMSRIERDRVALTTKMEELQDKLEESETNARSLEGALRLSRLELDEARLKIKMLENRFNEAVSELFQSSSYFQIIQDKLGGLKSL</sequence>